<evidence type="ECO:0000259" key="5">
    <source>
        <dbReference type="PROSITE" id="PS51645"/>
    </source>
</evidence>
<name>A0ABV7N835_9STAP</name>
<evidence type="ECO:0000313" key="7">
    <source>
        <dbReference type="Proteomes" id="UP001595637"/>
    </source>
</evidence>
<dbReference type="Gene3D" id="1.25.40.80">
    <property type="match status" value="1"/>
</dbReference>
<keyword evidence="4" id="KW-0157">Chromophore</keyword>
<dbReference type="Gene3D" id="3.40.50.620">
    <property type="entry name" value="HUPs"/>
    <property type="match status" value="1"/>
</dbReference>
<dbReference type="InterPro" id="IPR036155">
    <property type="entry name" value="Crypto/Photolyase_N_sf"/>
</dbReference>
<evidence type="ECO:0000256" key="2">
    <source>
        <dbReference type="ARBA" id="ARBA00022630"/>
    </source>
</evidence>
<gene>
    <name evidence="6" type="ORF">ACFOEO_09055</name>
</gene>
<dbReference type="InterPro" id="IPR006050">
    <property type="entry name" value="DNA_photolyase_N"/>
</dbReference>
<sequence>MHLGVILNRVFRTKGNPLFDYVESHSDVIDKLYFILPIEDLSDASEVKQNYYYDVVKSFVHVLEKHNIHPYIIPYQKLGELGDELELSHILVAKDIMSYHKESYDFRHVKLAFQKHEIEVIGQRVNHYFHPSTTFNKQKQPYQVFTSFYKENRGKLSHTPRNNYQFKQLSQYAEKGSNQSELQLNTNNDMEKSARKSWTSFLSDDISNYDKLIEDVSLDFVSGLSTYLAYGLLDIREVINDLLEGYESNEKNYEAYIREVMFREFYYILMTQYPETATKSFSKKYRSMQWSYNKSHFKAWQEGETGYPIIDAAMKKLKHTGYMHNRLRLVVSQFLTKNLFIDWSWGEDYFRKYLIDYDNASNVHGWQWSASTGTDAVPYFRMFNPMRQSERFDAQGHFIRSQLSVMKDVSNKYIHDPTKNKDKLKENFNIEIGKDYPEKIVDHKESRDHVMSKFKQF</sequence>
<dbReference type="PANTHER" id="PTHR11455">
    <property type="entry name" value="CRYPTOCHROME"/>
    <property type="match status" value="1"/>
</dbReference>
<reference evidence="7" key="1">
    <citation type="journal article" date="2019" name="Int. J. Syst. Evol. Microbiol.">
        <title>The Global Catalogue of Microorganisms (GCM) 10K type strain sequencing project: providing services to taxonomists for standard genome sequencing and annotation.</title>
        <authorList>
            <consortium name="The Broad Institute Genomics Platform"/>
            <consortium name="The Broad Institute Genome Sequencing Center for Infectious Disease"/>
            <person name="Wu L."/>
            <person name="Ma J."/>
        </authorList>
    </citation>
    <scope>NUCLEOTIDE SEQUENCE [LARGE SCALE GENOMIC DNA]</scope>
    <source>
        <strain evidence="7">CCM 7756</strain>
    </source>
</reference>
<dbReference type="Gene3D" id="1.10.579.10">
    <property type="entry name" value="DNA Cyclobutane Dipyrimidine Photolyase, subunit A, domain 3"/>
    <property type="match status" value="1"/>
</dbReference>
<dbReference type="InterPro" id="IPR036134">
    <property type="entry name" value="Crypto/Photolyase_FAD-like_sf"/>
</dbReference>
<evidence type="ECO:0000256" key="4">
    <source>
        <dbReference type="RuleBase" id="RU004182"/>
    </source>
</evidence>
<dbReference type="InterPro" id="IPR002081">
    <property type="entry name" value="Cryptochrome/DNA_photolyase_1"/>
</dbReference>
<keyword evidence="6" id="KW-0456">Lyase</keyword>
<evidence type="ECO:0000313" key="6">
    <source>
        <dbReference type="EMBL" id="MFC3388715.1"/>
    </source>
</evidence>
<dbReference type="InterPro" id="IPR014729">
    <property type="entry name" value="Rossmann-like_a/b/a_fold"/>
</dbReference>
<keyword evidence="7" id="KW-1185">Reference proteome</keyword>
<evidence type="ECO:0000256" key="3">
    <source>
        <dbReference type="ARBA" id="ARBA00022827"/>
    </source>
</evidence>
<dbReference type="RefSeq" id="WP_380654613.1">
    <property type="nucleotide sequence ID" value="NZ_JBHRVQ010000001.1"/>
</dbReference>
<dbReference type="EMBL" id="JBHRVQ010000001">
    <property type="protein sequence ID" value="MFC3388715.1"/>
    <property type="molecule type" value="Genomic_DNA"/>
</dbReference>
<keyword evidence="2 4" id="KW-0285">Flavoprotein</keyword>
<protein>
    <submittedName>
        <fullName evidence="6">Cryptochrome/photolyase family protein</fullName>
        <ecNumber evidence="6">4.1.99.3</ecNumber>
    </submittedName>
</protein>
<comment type="cofactor">
    <cofactor evidence="1">
        <name>FAD</name>
        <dbReference type="ChEBI" id="CHEBI:57692"/>
    </cofactor>
</comment>
<comment type="caution">
    <text evidence="6">The sequence shown here is derived from an EMBL/GenBank/DDBJ whole genome shotgun (WGS) entry which is preliminary data.</text>
</comment>
<dbReference type="SUPFAM" id="SSF48173">
    <property type="entry name" value="Cryptochrome/photolyase FAD-binding domain"/>
    <property type="match status" value="1"/>
</dbReference>
<keyword evidence="3 4" id="KW-0274">FAD</keyword>
<dbReference type="SUPFAM" id="SSF52425">
    <property type="entry name" value="Cryptochrome/photolyase, N-terminal domain"/>
    <property type="match status" value="1"/>
</dbReference>
<accession>A0ABV7N835</accession>
<comment type="similarity">
    <text evidence="4">Belongs to the DNA photolyase family.</text>
</comment>
<dbReference type="EC" id="4.1.99.3" evidence="6"/>
<dbReference type="InterPro" id="IPR005101">
    <property type="entry name" value="Cryptochr/Photolyase_FAD-bd"/>
</dbReference>
<dbReference type="Pfam" id="PF03441">
    <property type="entry name" value="FAD_binding_7"/>
    <property type="match status" value="1"/>
</dbReference>
<dbReference type="PROSITE" id="PS51645">
    <property type="entry name" value="PHR_CRY_ALPHA_BETA"/>
    <property type="match status" value="1"/>
</dbReference>
<feature type="domain" description="Photolyase/cryptochrome alpha/beta" evidence="5">
    <location>
        <begin position="1"/>
        <end position="128"/>
    </location>
</feature>
<dbReference type="PANTHER" id="PTHR11455:SF9">
    <property type="entry name" value="CRYPTOCHROME CIRCADIAN CLOCK 5 ISOFORM X1"/>
    <property type="match status" value="1"/>
</dbReference>
<evidence type="ECO:0000256" key="1">
    <source>
        <dbReference type="ARBA" id="ARBA00001974"/>
    </source>
</evidence>
<dbReference type="GO" id="GO:0003904">
    <property type="term" value="F:deoxyribodipyrimidine photo-lyase activity"/>
    <property type="evidence" value="ECO:0007669"/>
    <property type="project" value="UniProtKB-EC"/>
</dbReference>
<dbReference type="PRINTS" id="PR00147">
    <property type="entry name" value="DNAPHOTLYASE"/>
</dbReference>
<organism evidence="6 7">
    <name type="scientific">Salinicoccus sesuvii</name>
    <dbReference type="NCBI Taxonomy" id="868281"/>
    <lineage>
        <taxon>Bacteria</taxon>
        <taxon>Bacillati</taxon>
        <taxon>Bacillota</taxon>
        <taxon>Bacilli</taxon>
        <taxon>Bacillales</taxon>
        <taxon>Staphylococcaceae</taxon>
        <taxon>Salinicoccus</taxon>
    </lineage>
</organism>
<proteinExistence type="inferred from homology"/>
<dbReference type="Proteomes" id="UP001595637">
    <property type="component" value="Unassembled WGS sequence"/>
</dbReference>